<evidence type="ECO:0000313" key="2">
    <source>
        <dbReference type="EMBL" id="OAQ59040.1"/>
    </source>
</evidence>
<sequence length="257" mass="27589">MESSGIWPAAGRLPYGSHPDPMTPEIHPANTCMAINDLPTSLFDGYTPLPMQTETDVSYWLQQCGPAGPEPHDETFAFTGAQSLFRDVDWKVANPDPNYSNPKQKGKYKNSAARKDGGKRDEIQNLFDKLAGKVSPGRSGMTRKEILLASLKHVESLESRLAAQPESQPRKVLFVSPACLSNAASEPEPSVHFATQSCEEAAASGSQGCLGNGLTSSWPTQEQCPEVGAAAALVGLFCSPKDNKSNDRGLAIQDLIT</sequence>
<name>A0A179F1B2_METCM</name>
<evidence type="ECO:0000256" key="1">
    <source>
        <dbReference type="SAM" id="MobiDB-lite"/>
    </source>
</evidence>
<accession>A0A179F1B2</accession>
<organism evidence="2 3">
    <name type="scientific">Pochonia chlamydosporia 170</name>
    <dbReference type="NCBI Taxonomy" id="1380566"/>
    <lineage>
        <taxon>Eukaryota</taxon>
        <taxon>Fungi</taxon>
        <taxon>Dikarya</taxon>
        <taxon>Ascomycota</taxon>
        <taxon>Pezizomycotina</taxon>
        <taxon>Sordariomycetes</taxon>
        <taxon>Hypocreomycetidae</taxon>
        <taxon>Hypocreales</taxon>
        <taxon>Clavicipitaceae</taxon>
        <taxon>Pochonia</taxon>
    </lineage>
</organism>
<protein>
    <recommendedName>
        <fullName evidence="4">BHLH domain-containing protein</fullName>
    </recommendedName>
</protein>
<dbReference type="Proteomes" id="UP000078397">
    <property type="component" value="Unassembled WGS sequence"/>
</dbReference>
<dbReference type="AlphaFoldDB" id="A0A179F1B2"/>
<dbReference type="RefSeq" id="XP_018137120.1">
    <property type="nucleotide sequence ID" value="XM_018292747.1"/>
</dbReference>
<feature type="region of interest" description="Disordered" evidence="1">
    <location>
        <begin position="1"/>
        <end position="22"/>
    </location>
</feature>
<dbReference type="KEGG" id="pchm:VFPPC_14984"/>
<dbReference type="GeneID" id="28856741"/>
<dbReference type="EMBL" id="LSBJ02000012">
    <property type="protein sequence ID" value="OAQ59040.1"/>
    <property type="molecule type" value="Genomic_DNA"/>
</dbReference>
<keyword evidence="3" id="KW-1185">Reference proteome</keyword>
<dbReference type="OrthoDB" id="10446045at2759"/>
<evidence type="ECO:0008006" key="4">
    <source>
        <dbReference type="Google" id="ProtNLM"/>
    </source>
</evidence>
<reference evidence="2 3" key="1">
    <citation type="journal article" date="2016" name="PLoS Pathog.">
        <title>Biosynthesis of antibiotic leucinostatins in bio-control fungus Purpureocillium lilacinum and their inhibition on phytophthora revealed by genome mining.</title>
        <authorList>
            <person name="Wang G."/>
            <person name="Liu Z."/>
            <person name="Lin R."/>
            <person name="Li E."/>
            <person name="Mao Z."/>
            <person name="Ling J."/>
            <person name="Yang Y."/>
            <person name="Yin W.B."/>
            <person name="Xie B."/>
        </authorList>
    </citation>
    <scope>NUCLEOTIDE SEQUENCE [LARGE SCALE GENOMIC DNA]</scope>
    <source>
        <strain evidence="2">170</strain>
    </source>
</reference>
<evidence type="ECO:0000313" key="3">
    <source>
        <dbReference type="Proteomes" id="UP000078397"/>
    </source>
</evidence>
<comment type="caution">
    <text evidence="2">The sequence shown here is derived from an EMBL/GenBank/DDBJ whole genome shotgun (WGS) entry which is preliminary data.</text>
</comment>
<feature type="region of interest" description="Disordered" evidence="1">
    <location>
        <begin position="93"/>
        <end position="120"/>
    </location>
</feature>
<proteinExistence type="predicted"/>
<gene>
    <name evidence="2" type="ORF">VFPPC_14984</name>
</gene>